<keyword evidence="2" id="KW-1185">Reference proteome</keyword>
<gene>
    <name evidence="1" type="ORF">GCM10015535_39140</name>
</gene>
<proteinExistence type="predicted"/>
<reference evidence="2" key="1">
    <citation type="journal article" date="2019" name="Int. J. Syst. Evol. Microbiol.">
        <title>The Global Catalogue of Microorganisms (GCM) 10K type strain sequencing project: providing services to taxonomists for standard genome sequencing and annotation.</title>
        <authorList>
            <consortium name="The Broad Institute Genomics Platform"/>
            <consortium name="The Broad Institute Genome Sequencing Center for Infectious Disease"/>
            <person name="Wu L."/>
            <person name="Ma J."/>
        </authorList>
    </citation>
    <scope>NUCLEOTIDE SEQUENCE [LARGE SCALE GENOMIC DNA]</scope>
    <source>
        <strain evidence="2">JCM 4376</strain>
    </source>
</reference>
<comment type="caution">
    <text evidence="1">The sequence shown here is derived from an EMBL/GenBank/DDBJ whole genome shotgun (WGS) entry which is preliminary data.</text>
</comment>
<dbReference type="EMBL" id="BMTF01000012">
    <property type="protein sequence ID" value="GGV88249.1"/>
    <property type="molecule type" value="Genomic_DNA"/>
</dbReference>
<sequence length="57" mass="6265">MLHDALAPENIHVTQLIVPGAISPDAEHSSPEILAERLYALDTGRTGFRHYAEPMPD</sequence>
<evidence type="ECO:0000313" key="2">
    <source>
        <dbReference type="Proteomes" id="UP000660675"/>
    </source>
</evidence>
<protein>
    <submittedName>
        <fullName evidence="1">Uncharacterized protein</fullName>
    </submittedName>
</protein>
<evidence type="ECO:0000313" key="1">
    <source>
        <dbReference type="EMBL" id="GGV88249.1"/>
    </source>
</evidence>
<name>A0ABQ2W2S6_9ACTN</name>
<accession>A0ABQ2W2S6</accession>
<organism evidence="1 2">
    <name type="scientific">Streptomyces gelaticus</name>
    <dbReference type="NCBI Taxonomy" id="285446"/>
    <lineage>
        <taxon>Bacteria</taxon>
        <taxon>Bacillati</taxon>
        <taxon>Actinomycetota</taxon>
        <taxon>Actinomycetes</taxon>
        <taxon>Kitasatosporales</taxon>
        <taxon>Streptomycetaceae</taxon>
        <taxon>Streptomyces</taxon>
    </lineage>
</organism>
<dbReference type="Proteomes" id="UP000660675">
    <property type="component" value="Unassembled WGS sequence"/>
</dbReference>